<protein>
    <submittedName>
        <fullName evidence="1">Uncharacterized protein</fullName>
    </submittedName>
</protein>
<keyword evidence="2" id="KW-1185">Reference proteome</keyword>
<organism evidence="1 2">
    <name type="scientific">Zalaria obscura</name>
    <dbReference type="NCBI Taxonomy" id="2024903"/>
    <lineage>
        <taxon>Eukaryota</taxon>
        <taxon>Fungi</taxon>
        <taxon>Dikarya</taxon>
        <taxon>Ascomycota</taxon>
        <taxon>Pezizomycotina</taxon>
        <taxon>Dothideomycetes</taxon>
        <taxon>Dothideomycetidae</taxon>
        <taxon>Dothideales</taxon>
        <taxon>Zalariaceae</taxon>
        <taxon>Zalaria</taxon>
    </lineage>
</organism>
<dbReference type="Proteomes" id="UP001320706">
    <property type="component" value="Unassembled WGS sequence"/>
</dbReference>
<proteinExistence type="predicted"/>
<evidence type="ECO:0000313" key="2">
    <source>
        <dbReference type="Proteomes" id="UP001320706"/>
    </source>
</evidence>
<reference evidence="1" key="1">
    <citation type="submission" date="2024-02" db="EMBL/GenBank/DDBJ databases">
        <title>Metagenome Assembled Genome of Zalaria obscura JY119.</title>
        <authorList>
            <person name="Vighnesh L."/>
            <person name="Jagadeeshwari U."/>
            <person name="Venkata Ramana C."/>
            <person name="Sasikala C."/>
        </authorList>
    </citation>
    <scope>NUCLEOTIDE SEQUENCE</scope>
    <source>
        <strain evidence="1">JY119</strain>
    </source>
</reference>
<dbReference type="EMBL" id="JAMKPW020000033">
    <property type="protein sequence ID" value="KAK8202202.1"/>
    <property type="molecule type" value="Genomic_DNA"/>
</dbReference>
<gene>
    <name evidence="1" type="ORF">M8818_005729</name>
</gene>
<evidence type="ECO:0000313" key="1">
    <source>
        <dbReference type="EMBL" id="KAK8202202.1"/>
    </source>
</evidence>
<comment type="caution">
    <text evidence="1">The sequence shown here is derived from an EMBL/GenBank/DDBJ whole genome shotgun (WGS) entry which is preliminary data.</text>
</comment>
<name>A0ACC3SAM1_9PEZI</name>
<sequence length="751" mass="82248">MLEPTNEWLLEAEICVAQLVGHQQPEPHPPVGHTPAEAIGIAVDFSPPPSPLATRRPPLSPNIEDELRAACTGILQNLKPSGQLYEEQVTGITNGHEDPALDDFAKFMKRASQDFQKRQNGTILDALEPTKFSYKPNADLKDLFAEAPSDPVQAKISRRHNGNFMPDQQPRPATTRPLSQAMAINAAIPDRPRPAAARRVASHETVDSTPHTDSTEYPYPYSTAPTSAAVTPARTSKRASGHGQPDQESATKADKAASEWMRQELERRRQEKGIIDAQRERPMQELNRTLSRKKSISKSIREYIRPNTATSERSNTRDTSLDARRSSHSRDEEAVSRQSSTRGWRSWGRRRQDSIDSGRSTSRDRSQGLRPDTAKADVNLNRELPPLPSLDQWRPEEVKPKHIANLWSRSRSRIDMRAESVDDEGREAAVKRVVSPAMPRAEYPSEQCLQQQQSRTVPRKPVARSASRGPYGQEERKGQIGMAETRHTRSRSDSAQPTLAPELSSSARNAPSHHGTFDSYRGIASPPETNHSRPTLASHSHSHTHTRNQSTDYPSAAALAATTNYLAPLTANKQDSLRDRRANFSRKLSIDTTAAATRTLAPIHAAAVETYIPTGASGRHVATNTNRPHTTTNTAPRTGTGATGAATATATATATTPHTARSAYERVLDISAGASPAIPPPPVPPKDRKWWKGKLHVGMGRKGRKREKEMTWMDQMEKLGIRDGVLDEDGGGGVGNGDGAGAGAGAPVVRY</sequence>
<accession>A0ACC3SAM1</accession>